<evidence type="ECO:0000256" key="6">
    <source>
        <dbReference type="ARBA" id="ARBA00022884"/>
    </source>
</evidence>
<keyword evidence="3" id="KW-0540">Nuclease</keyword>
<proteinExistence type="inferred from homology"/>
<dbReference type="GO" id="GO:0016787">
    <property type="term" value="F:hydrolase activity"/>
    <property type="evidence" value="ECO:0007669"/>
    <property type="project" value="UniProtKB-KW"/>
</dbReference>
<evidence type="ECO:0000256" key="5">
    <source>
        <dbReference type="ARBA" id="ARBA00022801"/>
    </source>
</evidence>
<dbReference type="SUPFAM" id="SSF54786">
    <property type="entry name" value="YcfA/nrd intein domain"/>
    <property type="match status" value="1"/>
</dbReference>
<evidence type="ECO:0000256" key="2">
    <source>
        <dbReference type="ARBA" id="ARBA00022649"/>
    </source>
</evidence>
<evidence type="ECO:0000256" key="7">
    <source>
        <dbReference type="ARBA" id="ARBA00023016"/>
    </source>
</evidence>
<dbReference type="Pfam" id="PF07927">
    <property type="entry name" value="HicA_toxin"/>
    <property type="match status" value="1"/>
</dbReference>
<dbReference type="EMBL" id="VXRY01000093">
    <property type="protein sequence ID" value="MXY32940.1"/>
    <property type="molecule type" value="Genomic_DNA"/>
</dbReference>
<gene>
    <name evidence="8" type="ORF">F4Y60_02385</name>
</gene>
<dbReference type="GO" id="GO:0004519">
    <property type="term" value="F:endonuclease activity"/>
    <property type="evidence" value="ECO:0007669"/>
    <property type="project" value="UniProtKB-KW"/>
</dbReference>
<dbReference type="AlphaFoldDB" id="A0A6B0XZR2"/>
<keyword evidence="2" id="KW-1277">Toxin-antitoxin system</keyword>
<keyword evidence="5" id="KW-0378">Hydrolase</keyword>
<reference evidence="8" key="1">
    <citation type="submission" date="2019-09" db="EMBL/GenBank/DDBJ databases">
        <title>Characterisation of the sponge microbiome using genome-centric metagenomics.</title>
        <authorList>
            <person name="Engelberts J.P."/>
            <person name="Robbins S.J."/>
            <person name="De Goeij J.M."/>
            <person name="Aranda M."/>
            <person name="Bell S.C."/>
            <person name="Webster N.S."/>
        </authorList>
    </citation>
    <scope>NUCLEOTIDE SEQUENCE</scope>
    <source>
        <strain evidence="8">SB0664_bin_43</strain>
    </source>
</reference>
<evidence type="ECO:0000256" key="1">
    <source>
        <dbReference type="ARBA" id="ARBA00006620"/>
    </source>
</evidence>
<name>A0A6B0XZR2_9RHOB</name>
<evidence type="ECO:0000256" key="4">
    <source>
        <dbReference type="ARBA" id="ARBA00022759"/>
    </source>
</evidence>
<keyword evidence="4" id="KW-0255">Endonuclease</keyword>
<comment type="caution">
    <text evidence="8">The sequence shown here is derived from an EMBL/GenBank/DDBJ whole genome shotgun (WGS) entry which is preliminary data.</text>
</comment>
<sequence length="84" mass="9845">MSQREKLIERFKTRPKDFSWDELTRLLESLGYRQASSGKTTGSRRRFVHETAPTINLHAPHPGKIVRAYVVRNVLEVLTRERLL</sequence>
<comment type="similarity">
    <text evidence="1">Belongs to the HicA mRNA interferase family.</text>
</comment>
<keyword evidence="7" id="KW-0346">Stress response</keyword>
<accession>A0A6B0XZR2</accession>
<organism evidence="8">
    <name type="scientific">Boseongicola sp. SB0664_bin_43</name>
    <dbReference type="NCBI Taxonomy" id="2604844"/>
    <lineage>
        <taxon>Bacteria</taxon>
        <taxon>Pseudomonadati</taxon>
        <taxon>Pseudomonadota</taxon>
        <taxon>Alphaproteobacteria</taxon>
        <taxon>Rhodobacterales</taxon>
        <taxon>Paracoccaceae</taxon>
        <taxon>Boseongicola</taxon>
    </lineage>
</organism>
<evidence type="ECO:0000256" key="3">
    <source>
        <dbReference type="ARBA" id="ARBA00022722"/>
    </source>
</evidence>
<evidence type="ECO:0000313" key="8">
    <source>
        <dbReference type="EMBL" id="MXY32940.1"/>
    </source>
</evidence>
<dbReference type="InterPro" id="IPR012933">
    <property type="entry name" value="HicA_mRNA_interferase"/>
</dbReference>
<protein>
    <submittedName>
        <fullName evidence="8">Type II toxin-antitoxin system HicA family toxin</fullName>
    </submittedName>
</protein>
<keyword evidence="6" id="KW-0694">RNA-binding</keyword>
<dbReference type="GO" id="GO:0003729">
    <property type="term" value="F:mRNA binding"/>
    <property type="evidence" value="ECO:0007669"/>
    <property type="project" value="InterPro"/>
</dbReference>
<dbReference type="InterPro" id="IPR038570">
    <property type="entry name" value="HicA_sf"/>
</dbReference>
<dbReference type="Gene3D" id="3.30.920.30">
    <property type="entry name" value="Hypothetical protein"/>
    <property type="match status" value="1"/>
</dbReference>